<comment type="similarity">
    <text evidence="2 8">Belongs to the alanine or glycine:cation symporter (AGCS) (TC 2.A.25) family.</text>
</comment>
<dbReference type="InterPro" id="IPR001463">
    <property type="entry name" value="Na/Ala_symport"/>
</dbReference>
<gene>
    <name evidence="9" type="ORF">HNR09_000704</name>
</gene>
<keyword evidence="5 8" id="KW-0812">Transmembrane</keyword>
<dbReference type="Gene3D" id="1.20.1740.10">
    <property type="entry name" value="Amino acid/polyamine transporter I"/>
    <property type="match status" value="1"/>
</dbReference>
<feature type="transmembrane region" description="Helical" evidence="8">
    <location>
        <begin position="66"/>
        <end position="84"/>
    </location>
</feature>
<keyword evidence="3 8" id="KW-0813">Transport</keyword>
<dbReference type="NCBIfam" id="TIGR00835">
    <property type="entry name" value="agcS"/>
    <property type="match status" value="1"/>
</dbReference>
<sequence length="556" mass="58822">MSIGSPVLVAAEAEEPANGLQGIADTIDEGFGEITGFFVNLIFGTNVEVPLGAPFPEGATLWDGPLVVLWAIVAAIGFTIYFGFVQFRTAPVTFEIVRGKWTTEDDPGEVTHFQALTAAVSGTVGLGNIAGVAAAVSLGGPGATFWMILAGLFGMCTKFVECTLGVKYRHIDENGIVHGGPFKYLPVAFRKLGRVPVLIITGLFAISIMLFGIIGGGMFQANQTYGAIESAGSTLDEMTGTSTFAFLGTDTSAFIFGVIFAGLVALVIIGGIRRIGSATAKIVPTMAGIYVLACLIVIAVNITNIGEAFGAIFSGAFTAEGITGGVIGVIIIGVQRAAFSNEAGIGSAPIAHSAVKTRRPVSEGFNAILEPFIDTVVVCTMTALVIIFAWPADYEEAIGVGHDNPVGLTAASFETFLPGFSVVLAICVALFAFSTLITWSYYGIQAWRYLVGMSKTKDLIFRAIICVMIVIGCIVSFGNIIDFADSALFLCIFINVVGCVILAPKVKEEMKQYLADRAAGRLFEDPNELPSDTREMAILEFLQDKPYGTSFEKQRD</sequence>
<feature type="transmembrane region" description="Helical" evidence="8">
    <location>
        <begin position="197"/>
        <end position="219"/>
    </location>
</feature>
<dbReference type="PANTHER" id="PTHR30330:SF3">
    <property type="entry name" value="TRANSCRIPTIONAL REGULATOR, LRP FAMILY"/>
    <property type="match status" value="1"/>
</dbReference>
<evidence type="ECO:0000313" key="10">
    <source>
        <dbReference type="Proteomes" id="UP000535437"/>
    </source>
</evidence>
<evidence type="ECO:0000256" key="3">
    <source>
        <dbReference type="ARBA" id="ARBA00022448"/>
    </source>
</evidence>
<keyword evidence="10" id="KW-1185">Reference proteome</keyword>
<feature type="transmembrane region" description="Helical" evidence="8">
    <location>
        <begin position="308"/>
        <end position="332"/>
    </location>
</feature>
<feature type="transmembrane region" description="Helical" evidence="8">
    <location>
        <begin position="416"/>
        <end position="439"/>
    </location>
</feature>
<feature type="transmembrane region" description="Helical" evidence="8">
    <location>
        <begin position="368"/>
        <end position="390"/>
    </location>
</feature>
<evidence type="ECO:0000256" key="8">
    <source>
        <dbReference type="RuleBase" id="RU363064"/>
    </source>
</evidence>
<evidence type="ECO:0000256" key="1">
    <source>
        <dbReference type="ARBA" id="ARBA00004651"/>
    </source>
</evidence>
<evidence type="ECO:0000256" key="7">
    <source>
        <dbReference type="ARBA" id="ARBA00023136"/>
    </source>
</evidence>
<dbReference type="Pfam" id="PF01235">
    <property type="entry name" value="Na_Ala_symp"/>
    <property type="match status" value="1"/>
</dbReference>
<evidence type="ECO:0000313" key="9">
    <source>
        <dbReference type="EMBL" id="NYJ77293.1"/>
    </source>
</evidence>
<feature type="transmembrane region" description="Helical" evidence="8">
    <location>
        <begin position="252"/>
        <end position="270"/>
    </location>
</feature>
<dbReference type="EMBL" id="JACCFY010000001">
    <property type="protein sequence ID" value="NYJ77293.1"/>
    <property type="molecule type" value="Genomic_DNA"/>
</dbReference>
<evidence type="ECO:0000256" key="4">
    <source>
        <dbReference type="ARBA" id="ARBA00022475"/>
    </source>
</evidence>
<keyword evidence="6 8" id="KW-1133">Transmembrane helix</keyword>
<dbReference type="AlphaFoldDB" id="A0A7Z0GLY4"/>
<organism evidence="9 10">
    <name type="scientific">Nesterenkonia xinjiangensis</name>
    <dbReference type="NCBI Taxonomy" id="225327"/>
    <lineage>
        <taxon>Bacteria</taxon>
        <taxon>Bacillati</taxon>
        <taxon>Actinomycetota</taxon>
        <taxon>Actinomycetes</taxon>
        <taxon>Micrococcales</taxon>
        <taxon>Micrococcaceae</taxon>
        <taxon>Nesterenkonia</taxon>
    </lineage>
</organism>
<dbReference type="GO" id="GO:0005283">
    <property type="term" value="F:amino acid:sodium symporter activity"/>
    <property type="evidence" value="ECO:0007669"/>
    <property type="project" value="InterPro"/>
</dbReference>
<dbReference type="GO" id="GO:0005886">
    <property type="term" value="C:plasma membrane"/>
    <property type="evidence" value="ECO:0007669"/>
    <property type="project" value="UniProtKB-SubCell"/>
</dbReference>
<reference evidence="9 10" key="1">
    <citation type="submission" date="2020-07" db="EMBL/GenBank/DDBJ databases">
        <title>Sequencing the genomes of 1000 actinobacteria strains.</title>
        <authorList>
            <person name="Klenk H.-P."/>
        </authorList>
    </citation>
    <scope>NUCLEOTIDE SEQUENCE [LARGE SCALE GENOMIC DNA]</scope>
    <source>
        <strain evidence="9 10">DSM 15475</strain>
    </source>
</reference>
<evidence type="ECO:0000256" key="2">
    <source>
        <dbReference type="ARBA" id="ARBA00009261"/>
    </source>
</evidence>
<keyword evidence="8" id="KW-0769">Symport</keyword>
<feature type="transmembrane region" description="Helical" evidence="8">
    <location>
        <begin position="487"/>
        <end position="504"/>
    </location>
</feature>
<comment type="subcellular location">
    <subcellularLocation>
        <location evidence="1 8">Cell membrane</location>
        <topology evidence="1 8">Multi-pass membrane protein</topology>
    </subcellularLocation>
</comment>
<evidence type="ECO:0000256" key="6">
    <source>
        <dbReference type="ARBA" id="ARBA00022989"/>
    </source>
</evidence>
<dbReference type="PRINTS" id="PR00175">
    <property type="entry name" value="NAALASMPORT"/>
</dbReference>
<comment type="caution">
    <text evidence="9">The sequence shown here is derived from an EMBL/GenBank/DDBJ whole genome shotgun (WGS) entry which is preliminary data.</text>
</comment>
<feature type="transmembrane region" description="Helical" evidence="8">
    <location>
        <begin position="459"/>
        <end position="481"/>
    </location>
</feature>
<accession>A0A7Z0GLY4</accession>
<dbReference type="Proteomes" id="UP000535437">
    <property type="component" value="Unassembled WGS sequence"/>
</dbReference>
<dbReference type="RefSeq" id="WP_179540797.1">
    <property type="nucleotide sequence ID" value="NZ_BAAALL010000004.1"/>
</dbReference>
<proteinExistence type="inferred from homology"/>
<keyword evidence="7 8" id="KW-0472">Membrane</keyword>
<dbReference type="PANTHER" id="PTHR30330">
    <property type="entry name" value="AGSS FAMILY TRANSPORTER, SODIUM-ALANINE"/>
    <property type="match status" value="1"/>
</dbReference>
<evidence type="ECO:0000256" key="5">
    <source>
        <dbReference type="ARBA" id="ARBA00022692"/>
    </source>
</evidence>
<feature type="transmembrane region" description="Helical" evidence="8">
    <location>
        <begin position="282"/>
        <end position="302"/>
    </location>
</feature>
<name>A0A7Z0GLY4_9MICC</name>
<protein>
    <submittedName>
        <fullName evidence="9">AGCS family alanine or glycine:cation symporter</fullName>
    </submittedName>
</protein>
<keyword evidence="4 8" id="KW-1003">Cell membrane</keyword>